<organism evidence="8 9">
    <name type="scientific">Parapedobacter defluvii</name>
    <dbReference type="NCBI Taxonomy" id="2045106"/>
    <lineage>
        <taxon>Bacteria</taxon>
        <taxon>Pseudomonadati</taxon>
        <taxon>Bacteroidota</taxon>
        <taxon>Sphingobacteriia</taxon>
        <taxon>Sphingobacteriales</taxon>
        <taxon>Sphingobacteriaceae</taxon>
        <taxon>Parapedobacter</taxon>
    </lineage>
</organism>
<sequence length="257" mass="29000">METSNIEVVLAVLFGSLILALIGVFMFVMVIVYQKRKIKNIREQQRLITQYEQAVLKAKVEMREETLKYVGQELHDNVGQVLSLIKLYLSQPEIQQKAAIRQLIDQAISDIRSLSQDLNINRVEQYSLSDFIEQELNKVHKAGLVKTSFESMGACEPLNMHDRLMISRIFQECINNILKHAEAKHIFVKLFTVDGTCMLSVVDDGVGFETTAAHLGSGLINIYDRVKLIGGDIEIHSALGAGTEIKLRIPRLTFAEN</sequence>
<keyword evidence="3" id="KW-0808">Transferase</keyword>
<evidence type="ECO:0000256" key="2">
    <source>
        <dbReference type="ARBA" id="ARBA00012438"/>
    </source>
</evidence>
<dbReference type="SUPFAM" id="SSF55874">
    <property type="entry name" value="ATPase domain of HSP90 chaperone/DNA topoisomerase II/histidine kinase"/>
    <property type="match status" value="1"/>
</dbReference>
<dbReference type="PANTHER" id="PTHR24421">
    <property type="entry name" value="NITRATE/NITRITE SENSOR PROTEIN NARX-RELATED"/>
    <property type="match status" value="1"/>
</dbReference>
<dbReference type="InterPro" id="IPR005467">
    <property type="entry name" value="His_kinase_dom"/>
</dbReference>
<dbReference type="InterPro" id="IPR003594">
    <property type="entry name" value="HATPase_dom"/>
</dbReference>
<evidence type="ECO:0000259" key="7">
    <source>
        <dbReference type="PROSITE" id="PS50109"/>
    </source>
</evidence>
<keyword evidence="5" id="KW-0902">Two-component regulatory system</keyword>
<feature type="domain" description="Histidine kinase" evidence="7">
    <location>
        <begin position="69"/>
        <end position="253"/>
    </location>
</feature>
<evidence type="ECO:0000256" key="4">
    <source>
        <dbReference type="ARBA" id="ARBA00022777"/>
    </source>
</evidence>
<dbReference type="EC" id="2.7.13.3" evidence="2"/>
<dbReference type="Proteomes" id="UP000597338">
    <property type="component" value="Unassembled WGS sequence"/>
</dbReference>
<dbReference type="InterPro" id="IPR050482">
    <property type="entry name" value="Sensor_HK_TwoCompSys"/>
</dbReference>
<dbReference type="Pfam" id="PF02518">
    <property type="entry name" value="HATPase_c"/>
    <property type="match status" value="1"/>
</dbReference>
<dbReference type="EMBL" id="BMIK01000006">
    <property type="protein sequence ID" value="GGC29741.1"/>
    <property type="molecule type" value="Genomic_DNA"/>
</dbReference>
<proteinExistence type="predicted"/>
<dbReference type="RefSeq" id="WP_188750608.1">
    <property type="nucleotide sequence ID" value="NZ_BMIK01000006.1"/>
</dbReference>
<keyword evidence="6" id="KW-0472">Membrane</keyword>
<protein>
    <recommendedName>
        <fullName evidence="2">histidine kinase</fullName>
        <ecNumber evidence="2">2.7.13.3</ecNumber>
    </recommendedName>
</protein>
<evidence type="ECO:0000256" key="6">
    <source>
        <dbReference type="SAM" id="Phobius"/>
    </source>
</evidence>
<name>A0ABQ1LTW8_9SPHI</name>
<keyword evidence="9" id="KW-1185">Reference proteome</keyword>
<dbReference type="SMART" id="SM00387">
    <property type="entry name" value="HATPase_c"/>
    <property type="match status" value="1"/>
</dbReference>
<accession>A0ABQ1LTW8</accession>
<evidence type="ECO:0000256" key="1">
    <source>
        <dbReference type="ARBA" id="ARBA00000085"/>
    </source>
</evidence>
<keyword evidence="4" id="KW-0418">Kinase</keyword>
<evidence type="ECO:0000256" key="5">
    <source>
        <dbReference type="ARBA" id="ARBA00023012"/>
    </source>
</evidence>
<dbReference type="CDD" id="cd16917">
    <property type="entry name" value="HATPase_UhpB-NarQ-NarX-like"/>
    <property type="match status" value="1"/>
</dbReference>
<evidence type="ECO:0000256" key="3">
    <source>
        <dbReference type="ARBA" id="ARBA00022679"/>
    </source>
</evidence>
<comment type="catalytic activity">
    <reaction evidence="1">
        <text>ATP + protein L-histidine = ADP + protein N-phospho-L-histidine.</text>
        <dbReference type="EC" id="2.7.13.3"/>
    </reaction>
</comment>
<evidence type="ECO:0000313" key="8">
    <source>
        <dbReference type="EMBL" id="GGC29741.1"/>
    </source>
</evidence>
<gene>
    <name evidence="8" type="ORF">GCM10011386_22200</name>
</gene>
<dbReference type="PANTHER" id="PTHR24421:SF10">
    <property type="entry name" value="NITRATE_NITRITE SENSOR PROTEIN NARQ"/>
    <property type="match status" value="1"/>
</dbReference>
<dbReference type="Gene3D" id="3.30.565.10">
    <property type="entry name" value="Histidine kinase-like ATPase, C-terminal domain"/>
    <property type="match status" value="1"/>
</dbReference>
<comment type="caution">
    <text evidence="8">The sequence shown here is derived from an EMBL/GenBank/DDBJ whole genome shotgun (WGS) entry which is preliminary data.</text>
</comment>
<reference evidence="9" key="1">
    <citation type="journal article" date="2019" name="Int. J. Syst. Evol. Microbiol.">
        <title>The Global Catalogue of Microorganisms (GCM) 10K type strain sequencing project: providing services to taxonomists for standard genome sequencing and annotation.</title>
        <authorList>
            <consortium name="The Broad Institute Genomics Platform"/>
            <consortium name="The Broad Institute Genome Sequencing Center for Infectious Disease"/>
            <person name="Wu L."/>
            <person name="Ma J."/>
        </authorList>
    </citation>
    <scope>NUCLEOTIDE SEQUENCE [LARGE SCALE GENOMIC DNA]</scope>
    <source>
        <strain evidence="9">CGMCC 1.15342</strain>
    </source>
</reference>
<keyword evidence="6" id="KW-0812">Transmembrane</keyword>
<dbReference type="PROSITE" id="PS50109">
    <property type="entry name" value="HIS_KIN"/>
    <property type="match status" value="1"/>
</dbReference>
<feature type="transmembrane region" description="Helical" evidence="6">
    <location>
        <begin position="6"/>
        <end position="33"/>
    </location>
</feature>
<keyword evidence="6" id="KW-1133">Transmembrane helix</keyword>
<dbReference type="InterPro" id="IPR036890">
    <property type="entry name" value="HATPase_C_sf"/>
</dbReference>
<evidence type="ECO:0000313" key="9">
    <source>
        <dbReference type="Proteomes" id="UP000597338"/>
    </source>
</evidence>